<comment type="subcellular location">
    <subcellularLocation>
        <location evidence="2">Membrane</location>
        <topology evidence="2">Single-pass membrane protein</topology>
    </subcellularLocation>
</comment>
<dbReference type="PROSITE" id="PS00086">
    <property type="entry name" value="CYTOCHROME_P450"/>
    <property type="match status" value="1"/>
</dbReference>
<keyword evidence="13" id="KW-1185">Reference proteome</keyword>
<evidence type="ECO:0000256" key="8">
    <source>
        <dbReference type="ARBA" id="ARBA00023004"/>
    </source>
</evidence>
<evidence type="ECO:0000313" key="13">
    <source>
        <dbReference type="Proteomes" id="UP000594263"/>
    </source>
</evidence>
<dbReference type="InterPro" id="IPR017972">
    <property type="entry name" value="Cyt_P450_CS"/>
</dbReference>
<dbReference type="PRINTS" id="PR00385">
    <property type="entry name" value="P450"/>
</dbReference>
<keyword evidence="5 9" id="KW-0479">Metal-binding</keyword>
<keyword evidence="7 10" id="KW-0560">Oxidoreductase</keyword>
<dbReference type="EnsemblPlants" id="Kaladp0048s0569.1.v1.1">
    <property type="protein sequence ID" value="Kaladp0048s0569.1.v1.1"/>
    <property type="gene ID" value="Kaladp0048s0569.v1.1"/>
</dbReference>
<dbReference type="GO" id="GO:0016020">
    <property type="term" value="C:membrane"/>
    <property type="evidence" value="ECO:0007669"/>
    <property type="project" value="UniProtKB-SubCell"/>
</dbReference>
<evidence type="ECO:0000256" key="1">
    <source>
        <dbReference type="ARBA" id="ARBA00001971"/>
    </source>
</evidence>
<evidence type="ECO:0000256" key="10">
    <source>
        <dbReference type="RuleBase" id="RU000461"/>
    </source>
</evidence>
<dbReference type="InterPro" id="IPR002401">
    <property type="entry name" value="Cyt_P450_E_grp-I"/>
</dbReference>
<dbReference type="OMA" id="VHYVVTQ"/>
<evidence type="ECO:0000256" key="3">
    <source>
        <dbReference type="ARBA" id="ARBA00010617"/>
    </source>
</evidence>
<evidence type="ECO:0000313" key="12">
    <source>
        <dbReference type="EnsemblPlants" id="Kaladp0048s0569.1.v1.1"/>
    </source>
</evidence>
<dbReference type="Proteomes" id="UP000594263">
    <property type="component" value="Unplaced"/>
</dbReference>
<keyword evidence="4" id="KW-0812">Transmembrane</keyword>
<dbReference type="GO" id="GO:0020037">
    <property type="term" value="F:heme binding"/>
    <property type="evidence" value="ECO:0007669"/>
    <property type="project" value="InterPro"/>
</dbReference>
<dbReference type="PANTHER" id="PTHR24286:SF221">
    <property type="entry name" value="TAXADIENE 5-ALPHA HYDROXYLASE"/>
    <property type="match status" value="1"/>
</dbReference>
<feature type="signal peptide" evidence="11">
    <location>
        <begin position="1"/>
        <end position="18"/>
    </location>
</feature>
<evidence type="ECO:0000256" key="9">
    <source>
        <dbReference type="PIRSR" id="PIRSR602401-1"/>
    </source>
</evidence>
<evidence type="ECO:0000256" key="6">
    <source>
        <dbReference type="ARBA" id="ARBA00022989"/>
    </source>
</evidence>
<keyword evidence="6" id="KW-1133">Transmembrane helix</keyword>
<dbReference type="InterPro" id="IPR001128">
    <property type="entry name" value="Cyt_P450"/>
</dbReference>
<dbReference type="PRINTS" id="PR00463">
    <property type="entry name" value="EP450I"/>
</dbReference>
<evidence type="ECO:0000256" key="7">
    <source>
        <dbReference type="ARBA" id="ARBA00023002"/>
    </source>
</evidence>
<dbReference type="Gramene" id="Kaladp0048s0569.1.v1.1">
    <property type="protein sequence ID" value="Kaladp0048s0569.1.v1.1"/>
    <property type="gene ID" value="Kaladp0048s0569.v1.1"/>
</dbReference>
<dbReference type="CDD" id="cd11043">
    <property type="entry name" value="CYP90-like"/>
    <property type="match status" value="1"/>
</dbReference>
<dbReference type="InterPro" id="IPR036396">
    <property type="entry name" value="Cyt_P450_sf"/>
</dbReference>
<evidence type="ECO:0000256" key="11">
    <source>
        <dbReference type="SAM" id="SignalP"/>
    </source>
</evidence>
<evidence type="ECO:0000256" key="5">
    <source>
        <dbReference type="ARBA" id="ARBA00022723"/>
    </source>
</evidence>
<reference evidence="12" key="1">
    <citation type="submission" date="2021-01" db="UniProtKB">
        <authorList>
            <consortium name="EnsemblPlants"/>
        </authorList>
    </citation>
    <scope>IDENTIFICATION</scope>
</reference>
<name>A0A7N0U078_KALFE</name>
<dbReference type="Gene3D" id="1.10.630.10">
    <property type="entry name" value="Cytochrome P450"/>
    <property type="match status" value="1"/>
</dbReference>
<feature type="binding site" description="axial binding residue" evidence="9">
    <location>
        <position position="428"/>
    </location>
    <ligand>
        <name>heme</name>
        <dbReference type="ChEBI" id="CHEBI:30413"/>
    </ligand>
    <ligandPart>
        <name>Fe</name>
        <dbReference type="ChEBI" id="CHEBI:18248"/>
    </ligandPart>
</feature>
<evidence type="ECO:0000256" key="4">
    <source>
        <dbReference type="ARBA" id="ARBA00022692"/>
    </source>
</evidence>
<evidence type="ECO:0000256" key="2">
    <source>
        <dbReference type="ARBA" id="ARBA00004167"/>
    </source>
</evidence>
<dbReference type="FunFam" id="1.10.630.10:FF:000022">
    <property type="entry name" value="Taxadiene 5-alpha hydroxylase"/>
    <property type="match status" value="1"/>
</dbReference>
<keyword evidence="9 10" id="KW-0349">Heme</keyword>
<dbReference type="Pfam" id="PF00067">
    <property type="entry name" value="p450"/>
    <property type="match status" value="1"/>
</dbReference>
<organism evidence="12 13">
    <name type="scientific">Kalanchoe fedtschenkoi</name>
    <name type="common">Lavender scallops</name>
    <name type="synonym">South American air plant</name>
    <dbReference type="NCBI Taxonomy" id="63787"/>
    <lineage>
        <taxon>Eukaryota</taxon>
        <taxon>Viridiplantae</taxon>
        <taxon>Streptophyta</taxon>
        <taxon>Embryophyta</taxon>
        <taxon>Tracheophyta</taxon>
        <taxon>Spermatophyta</taxon>
        <taxon>Magnoliopsida</taxon>
        <taxon>eudicotyledons</taxon>
        <taxon>Gunneridae</taxon>
        <taxon>Pentapetalae</taxon>
        <taxon>Saxifragales</taxon>
        <taxon>Crassulaceae</taxon>
        <taxon>Kalanchoe</taxon>
    </lineage>
</organism>
<sequence length="481" mass="53793">MSSSLVVAFALHFLLASAAVFLIRFGKTYLKCAKRLPPGSMGLIPWIGETMEFYKAQRGNRLFEGFVQPRITKHGSVFKTSLMGSPTVVVSGAEANRFFLANEFKLVVSSWPSSSVELMGRESIMEMRGRRHQHIRGAIAKCLGVSGLDGLVLKMCETVSAHLDAEWRGRAEVSLYMSAKSLTFRIVFECLLGIRVEAGMLRIFERVLEGAFALPLRLPGSTFWKAKVARAELERMLIGIVRKRKAEMEEAEDATEGEGEGILLTKLVSELTAGSMSEQEVIDNVVLLVFAAHDTTSFAIAMTFKMLALHPSCHNLVLQEHKEILRSNGGGDLTMKDIAKMSYTWQVAQETMRLFPPIFGSFRRALRDIEFRGFTIPKGWKVLWTTYDTHFDGAHFQNPLEFDPGRFKEPKTLQPYVYLPFGGGPRVCAGYQLAKLNILIFVHYAVTQYDWSLVDANEAVIVDPLPFPARGMPVNISPKIL</sequence>
<dbReference type="GO" id="GO:0016705">
    <property type="term" value="F:oxidoreductase activity, acting on paired donors, with incorporation or reduction of molecular oxygen"/>
    <property type="evidence" value="ECO:0007669"/>
    <property type="project" value="InterPro"/>
</dbReference>
<proteinExistence type="inferred from homology"/>
<accession>A0A7N0U078</accession>
<keyword evidence="11" id="KW-0732">Signal</keyword>
<comment type="similarity">
    <text evidence="3 10">Belongs to the cytochrome P450 family.</text>
</comment>
<feature type="chain" id="PRO_5029595557" description="Cytochrome P450" evidence="11">
    <location>
        <begin position="19"/>
        <end position="481"/>
    </location>
</feature>
<dbReference type="GO" id="GO:0016125">
    <property type="term" value="P:sterol metabolic process"/>
    <property type="evidence" value="ECO:0007669"/>
    <property type="project" value="TreeGrafter"/>
</dbReference>
<keyword evidence="6" id="KW-0472">Membrane</keyword>
<keyword evidence="8 9" id="KW-0408">Iron</keyword>
<dbReference type="SUPFAM" id="SSF48264">
    <property type="entry name" value="Cytochrome P450"/>
    <property type="match status" value="1"/>
</dbReference>
<comment type="cofactor">
    <cofactor evidence="1 9">
        <name>heme</name>
        <dbReference type="ChEBI" id="CHEBI:30413"/>
    </cofactor>
</comment>
<dbReference type="PANTHER" id="PTHR24286">
    <property type="entry name" value="CYTOCHROME P450 26"/>
    <property type="match status" value="1"/>
</dbReference>
<keyword evidence="10" id="KW-0503">Monooxygenase</keyword>
<dbReference type="GO" id="GO:0004497">
    <property type="term" value="F:monooxygenase activity"/>
    <property type="evidence" value="ECO:0007669"/>
    <property type="project" value="UniProtKB-KW"/>
</dbReference>
<dbReference type="AlphaFoldDB" id="A0A7N0U078"/>
<dbReference type="GO" id="GO:0005506">
    <property type="term" value="F:iron ion binding"/>
    <property type="evidence" value="ECO:0007669"/>
    <property type="project" value="InterPro"/>
</dbReference>
<evidence type="ECO:0008006" key="14">
    <source>
        <dbReference type="Google" id="ProtNLM"/>
    </source>
</evidence>
<protein>
    <recommendedName>
        <fullName evidence="14">Cytochrome P450</fullName>
    </recommendedName>
</protein>